<sequence>MADNTTRIYPCPHCKKPTRWDDNPWRPFCSERCKMIDLGAWASEQHMIPGDPNAPVDDLDDPER</sequence>
<dbReference type="HAMAP" id="MF_00649">
    <property type="entry name" value="DNA_gyrase_inhibitor_YacG"/>
    <property type="match status" value="1"/>
</dbReference>
<keyword evidence="6" id="KW-1185">Reference proteome</keyword>
<comment type="cofactor">
    <cofactor evidence="3">
        <name>Zn(2+)</name>
        <dbReference type="ChEBI" id="CHEBI:29105"/>
    </cofactor>
    <text evidence="3">Binds 1 zinc ion.</text>
</comment>
<comment type="function">
    <text evidence="3">Inhibits all the catalytic activities of DNA gyrase by preventing its interaction with DNA. Acts by binding directly to the C-terminal domain of GyrB, which probably disrupts DNA binding by the gyrase.</text>
</comment>
<reference evidence="5" key="1">
    <citation type="submission" date="2012-09" db="EMBL/GenBank/DDBJ databases">
        <title>Genome Sequence of alkane-degrading Bacterium Alcanivorax balearicus MACL04.</title>
        <authorList>
            <person name="Lai Q."/>
            <person name="Shao Z."/>
        </authorList>
    </citation>
    <scope>NUCLEOTIDE SEQUENCE</scope>
    <source>
        <strain evidence="5">MACL04</strain>
    </source>
</reference>
<dbReference type="InterPro" id="IPR013088">
    <property type="entry name" value="Znf_NHR/GATA"/>
</dbReference>
<comment type="similarity">
    <text evidence="3">Belongs to the DNA gyrase inhibitor YacG family.</text>
</comment>
<accession>A0ABT2QWH3</accession>
<proteinExistence type="inferred from homology"/>
<protein>
    <recommendedName>
        <fullName evidence="3">DNA gyrase inhibitor YacG</fullName>
    </recommendedName>
</protein>
<evidence type="ECO:0000313" key="5">
    <source>
        <dbReference type="EMBL" id="MCU5781853.1"/>
    </source>
</evidence>
<feature type="region of interest" description="Disordered" evidence="4">
    <location>
        <begin position="44"/>
        <end position="64"/>
    </location>
</feature>
<feature type="binding site" evidence="3">
    <location>
        <position position="14"/>
    </location>
    <ligand>
        <name>Zn(2+)</name>
        <dbReference type="ChEBI" id="CHEBI:29105"/>
    </ligand>
</feature>
<feature type="binding site" evidence="3">
    <location>
        <position position="29"/>
    </location>
    <ligand>
        <name>Zn(2+)</name>
        <dbReference type="ChEBI" id="CHEBI:29105"/>
    </ligand>
</feature>
<evidence type="ECO:0000256" key="1">
    <source>
        <dbReference type="ARBA" id="ARBA00022723"/>
    </source>
</evidence>
<dbReference type="EMBL" id="ARXS01000005">
    <property type="protein sequence ID" value="MCU5781853.1"/>
    <property type="molecule type" value="Genomic_DNA"/>
</dbReference>
<dbReference type="PANTHER" id="PTHR36150:SF1">
    <property type="entry name" value="DNA GYRASE INHIBITOR YACG"/>
    <property type="match status" value="1"/>
</dbReference>
<feature type="binding site" evidence="3">
    <location>
        <position position="33"/>
    </location>
    <ligand>
        <name>Zn(2+)</name>
        <dbReference type="ChEBI" id="CHEBI:29105"/>
    </ligand>
</feature>
<name>A0ABT2QWH3_9GAMM</name>
<gene>
    <name evidence="3" type="primary">yacG</name>
    <name evidence="5" type="ORF">MA04_01153</name>
</gene>
<feature type="binding site" evidence="3">
    <location>
        <position position="11"/>
    </location>
    <ligand>
        <name>Zn(2+)</name>
        <dbReference type="ChEBI" id="CHEBI:29105"/>
    </ligand>
</feature>
<dbReference type="Gene3D" id="3.30.50.10">
    <property type="entry name" value="Erythroid Transcription Factor GATA-1, subunit A"/>
    <property type="match status" value="1"/>
</dbReference>
<evidence type="ECO:0000256" key="2">
    <source>
        <dbReference type="ARBA" id="ARBA00022833"/>
    </source>
</evidence>
<dbReference type="Pfam" id="PF03884">
    <property type="entry name" value="YacG"/>
    <property type="match status" value="1"/>
</dbReference>
<dbReference type="PANTHER" id="PTHR36150">
    <property type="entry name" value="DNA GYRASE INHIBITOR YACG"/>
    <property type="match status" value="1"/>
</dbReference>
<dbReference type="SUPFAM" id="SSF57716">
    <property type="entry name" value="Glucocorticoid receptor-like (DNA-binding domain)"/>
    <property type="match status" value="1"/>
</dbReference>
<dbReference type="Proteomes" id="UP001064106">
    <property type="component" value="Unassembled WGS sequence"/>
</dbReference>
<organism evidence="5 6">
    <name type="scientific">Alloalcanivorax balearicus MACL04</name>
    <dbReference type="NCBI Taxonomy" id="1177182"/>
    <lineage>
        <taxon>Bacteria</taxon>
        <taxon>Pseudomonadati</taxon>
        <taxon>Pseudomonadota</taxon>
        <taxon>Gammaproteobacteria</taxon>
        <taxon>Oceanospirillales</taxon>
        <taxon>Alcanivoracaceae</taxon>
        <taxon>Alloalcanivorax</taxon>
    </lineage>
</organism>
<comment type="subunit">
    <text evidence="3">Interacts with GyrB.</text>
</comment>
<dbReference type="RefSeq" id="WP_014995804.1">
    <property type="nucleotide sequence ID" value="NZ_ARXS01000005.1"/>
</dbReference>
<comment type="caution">
    <text evidence="5">The sequence shown here is derived from an EMBL/GenBank/DDBJ whole genome shotgun (WGS) entry which is preliminary data.</text>
</comment>
<evidence type="ECO:0000256" key="3">
    <source>
        <dbReference type="HAMAP-Rule" id="MF_00649"/>
    </source>
</evidence>
<keyword evidence="2 3" id="KW-0862">Zinc</keyword>
<evidence type="ECO:0000256" key="4">
    <source>
        <dbReference type="SAM" id="MobiDB-lite"/>
    </source>
</evidence>
<keyword evidence="1 3" id="KW-0479">Metal-binding</keyword>
<evidence type="ECO:0000313" key="6">
    <source>
        <dbReference type="Proteomes" id="UP001064106"/>
    </source>
</evidence>
<dbReference type="InterPro" id="IPR005584">
    <property type="entry name" value="DNA_gyrase_inhibitor_YacG"/>
</dbReference>